<evidence type="ECO:0000256" key="1">
    <source>
        <dbReference type="ARBA" id="ARBA00005495"/>
    </source>
</evidence>
<dbReference type="PANTHER" id="PTHR33337">
    <property type="entry name" value="GFA DOMAIN-CONTAINING PROTEIN"/>
    <property type="match status" value="1"/>
</dbReference>
<comment type="similarity">
    <text evidence="1">Belongs to the Gfa family.</text>
</comment>
<sequence>MSKPKPFPAITGSCVCNTVRYRLLTSPLYCYACHCADCQKSSGGAFGWFLNIEAYNISIISPTHPVIVAREKKPGALDRHMECPKCKTELWSNNVLGTAICSIRVGTLDFPSLMEPDVHSYVGSKVEWIKLPEGAKTTEKEVNHKELWPKSSLKRLEICMARVAETTRKKQAALAEPQEGTTGGGGEGDAEGTGGEGEKTPTAVEFEDKDAEDDEAFEKRFKETEKALQERLEKLSLKLEEEEVTKKARELTL</sequence>
<dbReference type="GeneID" id="63850375"/>
<keyword evidence="2" id="KW-0479">Metal-binding</keyword>
<dbReference type="RefSeq" id="XP_040791776.1">
    <property type="nucleotide sequence ID" value="XM_040933124.1"/>
</dbReference>
<evidence type="ECO:0000256" key="3">
    <source>
        <dbReference type="ARBA" id="ARBA00022833"/>
    </source>
</evidence>
<feature type="domain" description="CENP-V/GFA" evidence="6">
    <location>
        <begin position="10"/>
        <end position="122"/>
    </location>
</feature>
<dbReference type="PROSITE" id="PS51891">
    <property type="entry name" value="CENP_V_GFA"/>
    <property type="match status" value="1"/>
</dbReference>
<dbReference type="Proteomes" id="UP000800039">
    <property type="component" value="Unassembled WGS sequence"/>
</dbReference>
<reference evidence="7" key="1">
    <citation type="submission" date="2020-01" db="EMBL/GenBank/DDBJ databases">
        <authorList>
            <consortium name="DOE Joint Genome Institute"/>
            <person name="Haridas S."/>
            <person name="Albert R."/>
            <person name="Binder M."/>
            <person name="Bloem J."/>
            <person name="Labutti K."/>
            <person name="Salamov A."/>
            <person name="Andreopoulos B."/>
            <person name="Baker S.E."/>
            <person name="Barry K."/>
            <person name="Bills G."/>
            <person name="Bluhm B.H."/>
            <person name="Cannon C."/>
            <person name="Castanera R."/>
            <person name="Culley D.E."/>
            <person name="Daum C."/>
            <person name="Ezra D."/>
            <person name="Gonzalez J.B."/>
            <person name="Henrissat B."/>
            <person name="Kuo A."/>
            <person name="Liang C."/>
            <person name="Lipzen A."/>
            <person name="Lutzoni F."/>
            <person name="Magnuson J."/>
            <person name="Mondo S."/>
            <person name="Nolan M."/>
            <person name="Ohm R."/>
            <person name="Pangilinan J."/>
            <person name="Park H.-J."/>
            <person name="Ramirez L."/>
            <person name="Alfaro M."/>
            <person name="Sun H."/>
            <person name="Tritt A."/>
            <person name="Yoshinaga Y."/>
            <person name="Zwiers L.-H."/>
            <person name="Turgeon B.G."/>
            <person name="Goodwin S.B."/>
            <person name="Spatafora J.W."/>
            <person name="Crous P.W."/>
            <person name="Grigoriev I.V."/>
        </authorList>
    </citation>
    <scope>NUCLEOTIDE SEQUENCE</scope>
    <source>
        <strain evidence="7">CBS 394.84</strain>
    </source>
</reference>
<feature type="compositionally biased region" description="Acidic residues" evidence="5">
    <location>
        <begin position="205"/>
        <end position="216"/>
    </location>
</feature>
<accession>A0A9P4GMM2</accession>
<evidence type="ECO:0000259" key="6">
    <source>
        <dbReference type="PROSITE" id="PS51891"/>
    </source>
</evidence>
<dbReference type="Pfam" id="PF04828">
    <property type="entry name" value="GFA"/>
    <property type="match status" value="1"/>
</dbReference>
<gene>
    <name evidence="7" type="ORF">K460DRAFT_365118</name>
</gene>
<keyword evidence="8" id="KW-1185">Reference proteome</keyword>
<dbReference type="InterPro" id="IPR006913">
    <property type="entry name" value="CENP-V/GFA"/>
</dbReference>
<dbReference type="OrthoDB" id="2212170at2759"/>
<protein>
    <recommendedName>
        <fullName evidence="6">CENP-V/GFA domain-containing protein</fullName>
    </recommendedName>
</protein>
<dbReference type="SUPFAM" id="SSF51316">
    <property type="entry name" value="Mss4-like"/>
    <property type="match status" value="1"/>
</dbReference>
<dbReference type="EMBL" id="ML976615">
    <property type="protein sequence ID" value="KAF1849213.1"/>
    <property type="molecule type" value="Genomic_DNA"/>
</dbReference>
<evidence type="ECO:0000313" key="8">
    <source>
        <dbReference type="Proteomes" id="UP000800039"/>
    </source>
</evidence>
<dbReference type="AlphaFoldDB" id="A0A9P4GMM2"/>
<dbReference type="InterPro" id="IPR011057">
    <property type="entry name" value="Mss4-like_sf"/>
</dbReference>
<evidence type="ECO:0000256" key="2">
    <source>
        <dbReference type="ARBA" id="ARBA00022723"/>
    </source>
</evidence>
<keyword evidence="4" id="KW-0456">Lyase</keyword>
<evidence type="ECO:0000256" key="4">
    <source>
        <dbReference type="ARBA" id="ARBA00023239"/>
    </source>
</evidence>
<dbReference type="GO" id="GO:0016846">
    <property type="term" value="F:carbon-sulfur lyase activity"/>
    <property type="evidence" value="ECO:0007669"/>
    <property type="project" value="InterPro"/>
</dbReference>
<comment type="caution">
    <text evidence="7">The sequence shown here is derived from an EMBL/GenBank/DDBJ whole genome shotgun (WGS) entry which is preliminary data.</text>
</comment>
<feature type="region of interest" description="Disordered" evidence="5">
    <location>
        <begin position="233"/>
        <end position="253"/>
    </location>
</feature>
<keyword evidence="3" id="KW-0862">Zinc</keyword>
<proteinExistence type="inferred from homology"/>
<name>A0A9P4GMM2_9PLEO</name>
<feature type="region of interest" description="Disordered" evidence="5">
    <location>
        <begin position="168"/>
        <end position="218"/>
    </location>
</feature>
<evidence type="ECO:0000313" key="7">
    <source>
        <dbReference type="EMBL" id="KAF1849213.1"/>
    </source>
</evidence>
<evidence type="ECO:0000256" key="5">
    <source>
        <dbReference type="SAM" id="MobiDB-lite"/>
    </source>
</evidence>
<dbReference type="GO" id="GO:0046872">
    <property type="term" value="F:metal ion binding"/>
    <property type="evidence" value="ECO:0007669"/>
    <property type="project" value="UniProtKB-KW"/>
</dbReference>
<feature type="compositionally biased region" description="Gly residues" evidence="5">
    <location>
        <begin position="181"/>
        <end position="195"/>
    </location>
</feature>
<dbReference type="Gene3D" id="3.90.1590.10">
    <property type="entry name" value="glutathione-dependent formaldehyde- activating enzyme (gfa)"/>
    <property type="match status" value="1"/>
</dbReference>
<dbReference type="PANTHER" id="PTHR33337:SF33">
    <property type="entry name" value="CENP-V_GFA DOMAIN-CONTAINING PROTEIN"/>
    <property type="match status" value="1"/>
</dbReference>
<organism evidence="7 8">
    <name type="scientific">Cucurbitaria berberidis CBS 394.84</name>
    <dbReference type="NCBI Taxonomy" id="1168544"/>
    <lineage>
        <taxon>Eukaryota</taxon>
        <taxon>Fungi</taxon>
        <taxon>Dikarya</taxon>
        <taxon>Ascomycota</taxon>
        <taxon>Pezizomycotina</taxon>
        <taxon>Dothideomycetes</taxon>
        <taxon>Pleosporomycetidae</taxon>
        <taxon>Pleosporales</taxon>
        <taxon>Pleosporineae</taxon>
        <taxon>Cucurbitariaceae</taxon>
        <taxon>Cucurbitaria</taxon>
    </lineage>
</organism>